<dbReference type="PIRSF" id="PIRSF006205">
    <property type="entry name" value="Dxp_reductismrs"/>
    <property type="match status" value="1"/>
</dbReference>
<dbReference type="InterPro" id="IPR013512">
    <property type="entry name" value="DXP_reductoisomerase_N"/>
</dbReference>
<feature type="binding site" evidence="9">
    <location>
        <position position="197"/>
    </location>
    <ligand>
        <name>1-deoxy-D-xylulose 5-phosphate</name>
        <dbReference type="ChEBI" id="CHEBI:57792"/>
    </ligand>
</feature>
<dbReference type="SUPFAM" id="SSF51735">
    <property type="entry name" value="NAD(P)-binding Rossmann-fold domains"/>
    <property type="match status" value="1"/>
</dbReference>
<feature type="binding site" evidence="9">
    <location>
        <position position="12"/>
    </location>
    <ligand>
        <name>NADPH</name>
        <dbReference type="ChEBI" id="CHEBI:57783"/>
    </ligand>
</feature>
<dbReference type="GO" id="GO:0070402">
    <property type="term" value="F:NADPH binding"/>
    <property type="evidence" value="ECO:0007669"/>
    <property type="project" value="InterPro"/>
</dbReference>
<dbReference type="FunFam" id="3.40.50.720:FF:000045">
    <property type="entry name" value="1-deoxy-D-xylulose 5-phosphate reductoisomerase"/>
    <property type="match status" value="1"/>
</dbReference>
<dbReference type="Pfam" id="PF13288">
    <property type="entry name" value="DXPR_C"/>
    <property type="match status" value="1"/>
</dbReference>
<accession>A0A1T4L1S5</accession>
<dbReference type="OrthoDB" id="9806546at2"/>
<dbReference type="GO" id="GO:0030145">
    <property type="term" value="F:manganese ion binding"/>
    <property type="evidence" value="ECO:0007669"/>
    <property type="project" value="TreeGrafter"/>
</dbReference>
<evidence type="ECO:0000256" key="5">
    <source>
        <dbReference type="ARBA" id="ARBA00023002"/>
    </source>
</evidence>
<feature type="binding site" evidence="9">
    <location>
        <position position="150"/>
    </location>
    <ligand>
        <name>Mn(2+)</name>
        <dbReference type="ChEBI" id="CHEBI:29035"/>
    </ligand>
</feature>
<keyword evidence="3 9" id="KW-0479">Metal-binding</keyword>
<keyword evidence="4 9" id="KW-0521">NADP</keyword>
<dbReference type="STRING" id="115783.SAMN02745119_00719"/>
<feature type="binding site" evidence="9">
    <location>
        <position position="215"/>
    </location>
    <ligand>
        <name>1-deoxy-D-xylulose 5-phosphate</name>
        <dbReference type="ChEBI" id="CHEBI:57792"/>
    </ligand>
</feature>
<evidence type="ECO:0000259" key="12">
    <source>
        <dbReference type="Pfam" id="PF13288"/>
    </source>
</evidence>
<feature type="binding site" evidence="9">
    <location>
        <position position="123"/>
    </location>
    <ligand>
        <name>1-deoxy-D-xylulose 5-phosphate</name>
        <dbReference type="ChEBI" id="CHEBI:57792"/>
    </ligand>
</feature>
<evidence type="ECO:0000259" key="11">
    <source>
        <dbReference type="Pfam" id="PF08436"/>
    </source>
</evidence>
<evidence type="ECO:0000256" key="3">
    <source>
        <dbReference type="ARBA" id="ARBA00022723"/>
    </source>
</evidence>
<dbReference type="NCBIfam" id="TIGR00243">
    <property type="entry name" value="Dxr"/>
    <property type="match status" value="1"/>
</dbReference>
<feature type="binding site" evidence="9">
    <location>
        <position position="174"/>
    </location>
    <ligand>
        <name>1-deoxy-D-xylulose 5-phosphate</name>
        <dbReference type="ChEBI" id="CHEBI:57792"/>
    </ligand>
</feature>
<dbReference type="SUPFAM" id="SSF69055">
    <property type="entry name" value="1-deoxy-D-xylulose-5-phosphate reductoisomerase, C-terminal domain"/>
    <property type="match status" value="1"/>
</dbReference>
<dbReference type="GO" id="GO:0016853">
    <property type="term" value="F:isomerase activity"/>
    <property type="evidence" value="ECO:0007669"/>
    <property type="project" value="UniProtKB-KW"/>
</dbReference>
<dbReference type="Pfam" id="PF02670">
    <property type="entry name" value="DXP_reductoisom"/>
    <property type="match status" value="1"/>
</dbReference>
<feature type="binding site" evidence="9">
    <location>
        <position position="36"/>
    </location>
    <ligand>
        <name>NADPH</name>
        <dbReference type="ChEBI" id="CHEBI:57783"/>
    </ligand>
</feature>
<dbReference type="PANTHER" id="PTHR30525">
    <property type="entry name" value="1-DEOXY-D-XYLULOSE 5-PHOSPHATE REDUCTOISOMERASE"/>
    <property type="match status" value="1"/>
</dbReference>
<feature type="binding site" evidence="9">
    <location>
        <position position="13"/>
    </location>
    <ligand>
        <name>NADPH</name>
        <dbReference type="ChEBI" id="CHEBI:57783"/>
    </ligand>
</feature>
<dbReference type="Gene3D" id="3.40.50.720">
    <property type="entry name" value="NAD(P)-binding Rossmann-like Domain"/>
    <property type="match status" value="1"/>
</dbReference>
<feature type="binding site" evidence="9">
    <location>
        <position position="11"/>
    </location>
    <ligand>
        <name>NADPH</name>
        <dbReference type="ChEBI" id="CHEBI:57783"/>
    </ligand>
</feature>
<feature type="domain" description="1-deoxy-D-xylulose 5-phosphate reductoisomerase C-terminal" evidence="11">
    <location>
        <begin position="144"/>
        <end position="227"/>
    </location>
</feature>
<keyword evidence="7 9" id="KW-0414">Isoprene biosynthesis</keyword>
<feature type="binding site" evidence="9">
    <location>
        <position position="149"/>
    </location>
    <ligand>
        <name>1-deoxy-D-xylulose 5-phosphate</name>
        <dbReference type="ChEBI" id="CHEBI:57792"/>
    </ligand>
</feature>
<gene>
    <name evidence="9" type="primary">dxr</name>
    <name evidence="13" type="ORF">SAMN02745119_00719</name>
</gene>
<dbReference type="AlphaFoldDB" id="A0A1T4L1S5"/>
<feature type="binding site" evidence="9">
    <location>
        <position position="148"/>
    </location>
    <ligand>
        <name>Mn(2+)</name>
        <dbReference type="ChEBI" id="CHEBI:29035"/>
    </ligand>
</feature>
<sequence length="390" mass="41902">MKQIAILGSTGSIGVSTLEIVAAHPDKFRVISLSGAKNLELLARQIRQFRPKLAAVADPADIPRLKELLAGVEVELTGGVEGLCAVATASGVQMVVAAIVGAAGLVPTAAAIRAGIDVALANKETLVTAGHLFMNLVEQHKVKLYPVDSEHSAIFQSIEGHRSQDITKIILTASGGPFRESSLEKLQTVTIQDALNHPNWSMGRKITIDSATMMNKGLEVIEARWLFDAPPDKISVNIHPQSIIHSMVEYIDGCVIAQLGTPDMKAPIAYALSYPERVSTGVKPLDLTELSGLTFSKPDLERFPCLGLAYRALGEGESMPAVMNAANEVAVEAFLNGRISYLQIARLIEKTMDAHQAHRLGSIEEVLEADQWGRTTAQDICTTLQTGRCL</sequence>
<keyword evidence="9" id="KW-0460">Magnesium</keyword>
<dbReference type="GO" id="GO:0030604">
    <property type="term" value="F:1-deoxy-D-xylulose-5-phosphate reductoisomerase activity"/>
    <property type="evidence" value="ECO:0007669"/>
    <property type="project" value="UniProtKB-UniRule"/>
</dbReference>
<evidence type="ECO:0000256" key="8">
    <source>
        <dbReference type="ARBA" id="ARBA00048543"/>
    </source>
</evidence>
<dbReference type="InterPro" id="IPR026877">
    <property type="entry name" value="DXPR_C"/>
</dbReference>
<feature type="binding site" evidence="9">
    <location>
        <position position="150"/>
    </location>
    <ligand>
        <name>1-deoxy-D-xylulose 5-phosphate</name>
        <dbReference type="ChEBI" id="CHEBI:57792"/>
    </ligand>
</feature>
<keyword evidence="14" id="KW-1185">Reference proteome</keyword>
<comment type="similarity">
    <text evidence="2 9">Belongs to the DXR family.</text>
</comment>
<keyword evidence="13" id="KW-0413">Isomerase</keyword>
<evidence type="ECO:0000256" key="2">
    <source>
        <dbReference type="ARBA" id="ARBA00006825"/>
    </source>
</evidence>
<dbReference type="InterPro" id="IPR013644">
    <property type="entry name" value="DXP_reductoisomerase_C"/>
</dbReference>
<feature type="binding site" evidence="9">
    <location>
        <position position="37"/>
    </location>
    <ligand>
        <name>NADPH</name>
        <dbReference type="ChEBI" id="CHEBI:57783"/>
    </ligand>
</feature>
<evidence type="ECO:0000256" key="4">
    <source>
        <dbReference type="ARBA" id="ARBA00022857"/>
    </source>
</evidence>
<organism evidence="13 14">
    <name type="scientific">Trichlorobacter thiogenes</name>
    <dbReference type="NCBI Taxonomy" id="115783"/>
    <lineage>
        <taxon>Bacteria</taxon>
        <taxon>Pseudomonadati</taxon>
        <taxon>Thermodesulfobacteriota</taxon>
        <taxon>Desulfuromonadia</taxon>
        <taxon>Geobacterales</taxon>
        <taxon>Geobacteraceae</taxon>
        <taxon>Trichlorobacter</taxon>
    </lineage>
</organism>
<evidence type="ECO:0000256" key="7">
    <source>
        <dbReference type="ARBA" id="ARBA00023229"/>
    </source>
</evidence>
<dbReference type="RefSeq" id="WP_078789014.1">
    <property type="nucleotide sequence ID" value="NZ_FUWR01000002.1"/>
</dbReference>
<comment type="catalytic activity">
    <reaction evidence="8">
        <text>2-C-methyl-D-erythritol 4-phosphate + NADP(+) = 1-deoxy-D-xylulose 5-phosphate + NADPH + H(+)</text>
        <dbReference type="Rhea" id="RHEA:13717"/>
        <dbReference type="ChEBI" id="CHEBI:15378"/>
        <dbReference type="ChEBI" id="CHEBI:57783"/>
        <dbReference type="ChEBI" id="CHEBI:57792"/>
        <dbReference type="ChEBI" id="CHEBI:58262"/>
        <dbReference type="ChEBI" id="CHEBI:58349"/>
        <dbReference type="EC" id="1.1.1.267"/>
    </reaction>
    <physiologicalReaction direction="right-to-left" evidence="8">
        <dbReference type="Rhea" id="RHEA:13719"/>
    </physiologicalReaction>
</comment>
<feature type="domain" description="1-deoxy-D-xylulose 5-phosphate reductoisomerase N-terminal" evidence="10">
    <location>
        <begin position="4"/>
        <end position="130"/>
    </location>
</feature>
<comment type="function">
    <text evidence="9">Catalyzes the NADPH-dependent rearrangement and reduction of 1-deoxy-D-xylulose-5-phosphate (DXP) to 2-C-methyl-D-erythritol 4-phosphate (MEP).</text>
</comment>
<dbReference type="NCBIfam" id="NF009114">
    <property type="entry name" value="PRK12464.1"/>
    <property type="match status" value="1"/>
</dbReference>
<evidence type="ECO:0000259" key="10">
    <source>
        <dbReference type="Pfam" id="PF02670"/>
    </source>
</evidence>
<evidence type="ECO:0000256" key="6">
    <source>
        <dbReference type="ARBA" id="ARBA00023211"/>
    </source>
</evidence>
<proteinExistence type="inferred from homology"/>
<evidence type="ECO:0000256" key="9">
    <source>
        <dbReference type="HAMAP-Rule" id="MF_00183"/>
    </source>
</evidence>
<protein>
    <recommendedName>
        <fullName evidence="9">1-deoxy-D-xylulose 5-phosphate reductoisomerase</fullName>
        <shortName evidence="9">DXP reductoisomerase</shortName>
        <ecNumber evidence="9">1.1.1.267</ecNumber>
    </recommendedName>
    <alternativeName>
        <fullName evidence="9">1-deoxyxylulose-5-phosphate reductoisomerase</fullName>
    </alternativeName>
    <alternativeName>
        <fullName evidence="9">2-C-methyl-D-erythritol 4-phosphate synthase</fullName>
    </alternativeName>
</protein>
<comment type="cofactor">
    <cofactor evidence="9">
        <name>Mg(2+)</name>
        <dbReference type="ChEBI" id="CHEBI:18420"/>
    </cofactor>
    <cofactor evidence="9">
        <name>Mn(2+)</name>
        <dbReference type="ChEBI" id="CHEBI:29035"/>
    </cofactor>
</comment>
<evidence type="ECO:0000256" key="1">
    <source>
        <dbReference type="ARBA" id="ARBA00005094"/>
    </source>
</evidence>
<feature type="binding site" evidence="9">
    <location>
        <position position="210"/>
    </location>
    <ligand>
        <name>1-deoxy-D-xylulose 5-phosphate</name>
        <dbReference type="ChEBI" id="CHEBI:57792"/>
    </ligand>
</feature>
<keyword evidence="5 9" id="KW-0560">Oxidoreductase</keyword>
<feature type="binding site" evidence="9">
    <location>
        <position position="38"/>
    </location>
    <ligand>
        <name>NADPH</name>
        <dbReference type="ChEBI" id="CHEBI:57783"/>
    </ligand>
</feature>
<dbReference type="Gene3D" id="1.10.1740.10">
    <property type="match status" value="1"/>
</dbReference>
<feature type="binding site" evidence="9">
    <location>
        <position position="219"/>
    </location>
    <ligand>
        <name>Mn(2+)</name>
        <dbReference type="ChEBI" id="CHEBI:29035"/>
    </ligand>
</feature>
<feature type="binding site" evidence="9">
    <location>
        <position position="216"/>
    </location>
    <ligand>
        <name>1-deoxy-D-xylulose 5-phosphate</name>
        <dbReference type="ChEBI" id="CHEBI:57792"/>
    </ligand>
</feature>
<name>A0A1T4L1S5_9BACT</name>
<evidence type="ECO:0000313" key="13">
    <source>
        <dbReference type="EMBL" id="SJZ48593.1"/>
    </source>
</evidence>
<dbReference type="InterPro" id="IPR003821">
    <property type="entry name" value="DXP_reductoisomerase"/>
</dbReference>
<evidence type="ECO:0000313" key="14">
    <source>
        <dbReference type="Proteomes" id="UP000190102"/>
    </source>
</evidence>
<dbReference type="GO" id="GO:0051484">
    <property type="term" value="P:isopentenyl diphosphate biosynthetic process, methylerythritol 4-phosphate pathway involved in terpenoid biosynthetic process"/>
    <property type="evidence" value="ECO:0007669"/>
    <property type="project" value="TreeGrafter"/>
</dbReference>
<dbReference type="UniPathway" id="UPA00056">
    <property type="reaction ID" value="UER00092"/>
</dbReference>
<dbReference type="Proteomes" id="UP000190102">
    <property type="component" value="Unassembled WGS sequence"/>
</dbReference>
<feature type="binding site" evidence="9">
    <location>
        <position position="122"/>
    </location>
    <ligand>
        <name>NADPH</name>
        <dbReference type="ChEBI" id="CHEBI:57783"/>
    </ligand>
</feature>
<keyword evidence="6 9" id="KW-0464">Manganese</keyword>
<reference evidence="14" key="1">
    <citation type="submission" date="2017-02" db="EMBL/GenBank/DDBJ databases">
        <authorList>
            <person name="Varghese N."/>
            <person name="Submissions S."/>
        </authorList>
    </citation>
    <scope>NUCLEOTIDE SEQUENCE [LARGE SCALE GENOMIC DNA]</scope>
    <source>
        <strain evidence="14">ATCC BAA-34</strain>
    </source>
</reference>
<feature type="binding site" evidence="9">
    <location>
        <position position="203"/>
    </location>
    <ligand>
        <name>NADPH</name>
        <dbReference type="ChEBI" id="CHEBI:57783"/>
    </ligand>
</feature>
<dbReference type="EMBL" id="FUWR01000002">
    <property type="protein sequence ID" value="SJZ48593.1"/>
    <property type="molecule type" value="Genomic_DNA"/>
</dbReference>
<feature type="binding site" evidence="9">
    <location>
        <position position="10"/>
    </location>
    <ligand>
        <name>NADPH</name>
        <dbReference type="ChEBI" id="CHEBI:57783"/>
    </ligand>
</feature>
<dbReference type="InterPro" id="IPR036291">
    <property type="entry name" value="NAD(P)-bd_dom_sf"/>
</dbReference>
<dbReference type="Pfam" id="PF08436">
    <property type="entry name" value="DXP_redisom_C"/>
    <property type="match status" value="1"/>
</dbReference>
<dbReference type="PANTHER" id="PTHR30525:SF0">
    <property type="entry name" value="1-DEOXY-D-XYLULOSE 5-PHOSPHATE REDUCTOISOMERASE, CHLOROPLASTIC"/>
    <property type="match status" value="1"/>
</dbReference>
<dbReference type="SUPFAM" id="SSF55347">
    <property type="entry name" value="Glyceraldehyde-3-phosphate dehydrogenase-like, C-terminal domain"/>
    <property type="match status" value="1"/>
</dbReference>
<feature type="domain" description="DXP reductoisomerase C-terminal" evidence="12">
    <location>
        <begin position="259"/>
        <end position="375"/>
    </location>
</feature>
<comment type="pathway">
    <text evidence="1 9">Isoprenoid biosynthesis; isopentenyl diphosphate biosynthesis via DXP pathway; isopentenyl diphosphate from 1-deoxy-D-xylulose 5-phosphate: step 1/6.</text>
</comment>
<dbReference type="HAMAP" id="MF_00183">
    <property type="entry name" value="DXP_reductoisom"/>
    <property type="match status" value="1"/>
</dbReference>
<feature type="binding site" evidence="9">
    <location>
        <position position="219"/>
    </location>
    <ligand>
        <name>1-deoxy-D-xylulose 5-phosphate</name>
        <dbReference type="ChEBI" id="CHEBI:57792"/>
    </ligand>
</feature>
<dbReference type="EC" id="1.1.1.267" evidence="9"/>
<dbReference type="InterPro" id="IPR036169">
    <property type="entry name" value="DXPR_C_sf"/>
</dbReference>
<feature type="binding site" evidence="9">
    <location>
        <position position="124"/>
    </location>
    <ligand>
        <name>NADPH</name>
        <dbReference type="ChEBI" id="CHEBI:57783"/>
    </ligand>
</feature>